<sequence length="182" mass="20757">MLQLSLMGDHDVSLINDKLQEFRVKFKGPKDTPFEGGTWKIHVELPDQYPYKSPSIGFENKIYHPNIDETSGSVCLDVINQTWSPMFDISNIFDTFLPQLLTYPNPSDPLNGDAASLMNLDKTAYENKIREYVKKYANDPNVKISDEDEADEDADDDEDEELSDVSSMDEDDDEDEDAMEDD</sequence>
<evidence type="ECO:0000256" key="3">
    <source>
        <dbReference type="PROSITE-ProRule" id="PRU10133"/>
    </source>
</evidence>
<evidence type="ECO:0000259" key="6">
    <source>
        <dbReference type="PROSITE" id="PS50127"/>
    </source>
</evidence>
<dbReference type="EMBL" id="JAEUBG010000970">
    <property type="protein sequence ID" value="KAH3687144.1"/>
    <property type="molecule type" value="Genomic_DNA"/>
</dbReference>
<evidence type="ECO:0000256" key="5">
    <source>
        <dbReference type="SAM" id="MobiDB-lite"/>
    </source>
</evidence>
<dbReference type="SMART" id="SM00212">
    <property type="entry name" value="UBCc"/>
    <property type="match status" value="1"/>
</dbReference>
<evidence type="ECO:0000256" key="2">
    <source>
        <dbReference type="ARBA" id="ARBA00022786"/>
    </source>
</evidence>
<dbReference type="Proteomes" id="UP000774326">
    <property type="component" value="Unassembled WGS sequence"/>
</dbReference>
<accession>A0A9P8QCX9</accession>
<gene>
    <name evidence="7" type="ORF">WICPIJ_001859</name>
</gene>
<comment type="caution">
    <text evidence="7">The sequence shown here is derived from an EMBL/GenBank/DDBJ whole genome shotgun (WGS) entry which is preliminary data.</text>
</comment>
<keyword evidence="4" id="KW-0547">Nucleotide-binding</keyword>
<feature type="compositionally biased region" description="Acidic residues" evidence="5">
    <location>
        <begin position="146"/>
        <end position="182"/>
    </location>
</feature>
<evidence type="ECO:0000256" key="1">
    <source>
        <dbReference type="ARBA" id="ARBA00022679"/>
    </source>
</evidence>
<evidence type="ECO:0000256" key="4">
    <source>
        <dbReference type="RuleBase" id="RU362109"/>
    </source>
</evidence>
<reference evidence="7" key="1">
    <citation type="journal article" date="2021" name="Open Biol.">
        <title>Shared evolutionary footprints suggest mitochondrial oxidative damage underlies multiple complex I losses in fungi.</title>
        <authorList>
            <person name="Schikora-Tamarit M.A."/>
            <person name="Marcet-Houben M."/>
            <person name="Nosek J."/>
            <person name="Gabaldon T."/>
        </authorList>
    </citation>
    <scope>NUCLEOTIDE SEQUENCE</scope>
    <source>
        <strain evidence="7">CBS2887</strain>
    </source>
</reference>
<proteinExistence type="inferred from homology"/>
<dbReference type="PROSITE" id="PS50127">
    <property type="entry name" value="UBC_2"/>
    <property type="match status" value="1"/>
</dbReference>
<dbReference type="SUPFAM" id="SSF54495">
    <property type="entry name" value="UBC-like"/>
    <property type="match status" value="1"/>
</dbReference>
<evidence type="ECO:0000313" key="7">
    <source>
        <dbReference type="EMBL" id="KAH3687144.1"/>
    </source>
</evidence>
<dbReference type="GO" id="GO:0005524">
    <property type="term" value="F:ATP binding"/>
    <property type="evidence" value="ECO:0007669"/>
    <property type="project" value="UniProtKB-UniRule"/>
</dbReference>
<reference evidence="7" key="2">
    <citation type="submission" date="2021-01" db="EMBL/GenBank/DDBJ databases">
        <authorList>
            <person name="Schikora-Tamarit M.A."/>
        </authorList>
    </citation>
    <scope>NUCLEOTIDE SEQUENCE</scope>
    <source>
        <strain evidence="7">CBS2887</strain>
    </source>
</reference>
<keyword evidence="8" id="KW-1185">Reference proteome</keyword>
<feature type="region of interest" description="Disordered" evidence="5">
    <location>
        <begin position="136"/>
        <end position="182"/>
    </location>
</feature>
<dbReference type="PANTHER" id="PTHR24068">
    <property type="entry name" value="UBIQUITIN-CONJUGATING ENZYME E2"/>
    <property type="match status" value="1"/>
</dbReference>
<keyword evidence="2 4" id="KW-0833">Ubl conjugation pathway</keyword>
<dbReference type="PROSITE" id="PS00183">
    <property type="entry name" value="UBC_1"/>
    <property type="match status" value="1"/>
</dbReference>
<dbReference type="GO" id="GO:0016740">
    <property type="term" value="F:transferase activity"/>
    <property type="evidence" value="ECO:0007669"/>
    <property type="project" value="UniProtKB-KW"/>
</dbReference>
<name>A0A9P8QCX9_WICPI</name>
<feature type="active site" description="Glycyl thioester intermediate" evidence="3">
    <location>
        <position position="75"/>
    </location>
</feature>
<dbReference type="Gene3D" id="3.10.110.10">
    <property type="entry name" value="Ubiquitin Conjugating Enzyme"/>
    <property type="match status" value="1"/>
</dbReference>
<protein>
    <recommendedName>
        <fullName evidence="6">UBC core domain-containing protein</fullName>
    </recommendedName>
</protein>
<comment type="similarity">
    <text evidence="4">Belongs to the ubiquitin-conjugating enzyme family.</text>
</comment>
<organism evidence="7 8">
    <name type="scientific">Wickerhamomyces pijperi</name>
    <name type="common">Yeast</name>
    <name type="synonym">Pichia pijperi</name>
    <dbReference type="NCBI Taxonomy" id="599730"/>
    <lineage>
        <taxon>Eukaryota</taxon>
        <taxon>Fungi</taxon>
        <taxon>Dikarya</taxon>
        <taxon>Ascomycota</taxon>
        <taxon>Saccharomycotina</taxon>
        <taxon>Saccharomycetes</taxon>
        <taxon>Phaffomycetales</taxon>
        <taxon>Wickerhamomycetaceae</taxon>
        <taxon>Wickerhamomyces</taxon>
    </lineage>
</organism>
<dbReference type="AlphaFoldDB" id="A0A9P8QCX9"/>
<dbReference type="InterPro" id="IPR000608">
    <property type="entry name" value="UBC"/>
</dbReference>
<feature type="domain" description="UBC core" evidence="6">
    <location>
        <begin position="1"/>
        <end position="138"/>
    </location>
</feature>
<dbReference type="FunFam" id="3.10.110.10:FF:000016">
    <property type="entry name" value="Ubiquitin-conjugating enzyme E2 H"/>
    <property type="match status" value="1"/>
</dbReference>
<dbReference type="OrthoDB" id="269518at2759"/>
<evidence type="ECO:0000313" key="8">
    <source>
        <dbReference type="Proteomes" id="UP000774326"/>
    </source>
</evidence>
<dbReference type="InterPro" id="IPR023313">
    <property type="entry name" value="UBQ-conjugating_AS"/>
</dbReference>
<keyword evidence="1" id="KW-0808">Transferase</keyword>
<dbReference type="CDD" id="cd23797">
    <property type="entry name" value="UBCc_UBE2H"/>
    <property type="match status" value="1"/>
</dbReference>
<keyword evidence="4" id="KW-0067">ATP-binding</keyword>
<dbReference type="InterPro" id="IPR016135">
    <property type="entry name" value="UBQ-conjugating_enzyme/RWD"/>
</dbReference>
<dbReference type="Pfam" id="PF00179">
    <property type="entry name" value="UQ_con"/>
    <property type="match status" value="1"/>
</dbReference>